<dbReference type="Proteomes" id="UP001163739">
    <property type="component" value="Chromosome"/>
</dbReference>
<name>A0ABY6N1G5_9ALTE</name>
<evidence type="ECO:0000313" key="3">
    <source>
        <dbReference type="Proteomes" id="UP001163739"/>
    </source>
</evidence>
<accession>A0ABY6N1G5</accession>
<gene>
    <name evidence="2" type="ORF">NKI27_17635</name>
</gene>
<dbReference type="RefSeq" id="WP_265047334.1">
    <property type="nucleotide sequence ID" value="NZ_CP100390.1"/>
</dbReference>
<dbReference type="EMBL" id="CP100390">
    <property type="protein sequence ID" value="UZE95852.1"/>
    <property type="molecule type" value="Genomic_DNA"/>
</dbReference>
<keyword evidence="1" id="KW-0732">Signal</keyword>
<organism evidence="2 3">
    <name type="scientific">Alkalimarinus alittae</name>
    <dbReference type="NCBI Taxonomy" id="2961619"/>
    <lineage>
        <taxon>Bacteria</taxon>
        <taxon>Pseudomonadati</taxon>
        <taxon>Pseudomonadota</taxon>
        <taxon>Gammaproteobacteria</taxon>
        <taxon>Alteromonadales</taxon>
        <taxon>Alteromonadaceae</taxon>
        <taxon>Alkalimarinus</taxon>
    </lineage>
</organism>
<reference evidence="2" key="1">
    <citation type="submission" date="2022-06" db="EMBL/GenBank/DDBJ databases">
        <title>Alkalimarinus sp. nov., isolated from gut of a Alitta virens.</title>
        <authorList>
            <person name="Yang A.I."/>
            <person name="Shin N.-R."/>
        </authorList>
    </citation>
    <scope>NUCLEOTIDE SEQUENCE</scope>
    <source>
        <strain evidence="2">A2M4</strain>
    </source>
</reference>
<sequence>MANLKPRCREKKLLKRPIGAVVCCMCLFFVVNAEADLKPIGDSELANVVGQAYISIDKSYHPDTSNSTSYTRINLGMDIEIQSNIDYLELGRYDRVDPYGEQKPADVMIHNMSLGYIFDSNYYIQNPDAARPIKEDGSGYFDGEIVPFEITDPFIEFAYDDNSNEMTGVRIGFGEAKGVLSGNIEALTGNVDVDIRDRGEGMKNASSNGNLSDRLLVLLTPLLEGDSPIEAQAKLVDQFGNLDPIRSTMIGIPNNETFVLSGAGGFTRWSVKNLLGGFSSSEIDVPNCSFFSCPKGDIIIYVNGCKVLGVDACFNLEQFESFPIGQVEERQGSRYLTNSASGMFMSFQTKDLEWLQDVRKQNPSAKDFVKATSGAFFNIPNSSVTVNLEEALNGVPRVRTEYIDRGNGLF</sequence>
<feature type="signal peptide" evidence="1">
    <location>
        <begin position="1"/>
        <end position="35"/>
    </location>
</feature>
<feature type="chain" id="PRO_5046998047" evidence="1">
    <location>
        <begin position="36"/>
        <end position="410"/>
    </location>
</feature>
<evidence type="ECO:0000256" key="1">
    <source>
        <dbReference type="SAM" id="SignalP"/>
    </source>
</evidence>
<protein>
    <submittedName>
        <fullName evidence="2">Uncharacterized protein</fullName>
    </submittedName>
</protein>
<keyword evidence="3" id="KW-1185">Reference proteome</keyword>
<evidence type="ECO:0000313" key="2">
    <source>
        <dbReference type="EMBL" id="UZE95852.1"/>
    </source>
</evidence>
<proteinExistence type="predicted"/>